<dbReference type="Proteomes" id="UP001066276">
    <property type="component" value="Chromosome 1_2"/>
</dbReference>
<dbReference type="EMBL" id="JANPWB010000002">
    <property type="protein sequence ID" value="KAJ1208885.1"/>
    <property type="molecule type" value="Genomic_DNA"/>
</dbReference>
<protein>
    <submittedName>
        <fullName evidence="1">Uncharacterized protein</fullName>
    </submittedName>
</protein>
<sequence length="293" mass="31703">MATPNQHTISCSSLVEIVAHSSSNPRCSSVPCVPVKQELATGMVLGRSVEAKGPAATSLDVPSIEARLVFGEAGASWQALLTTWDTMSTAIYYQADKQETQVDLLNVLAVHIVSIDKKLQGLNDLTRRAQTHSYTQQVQCQCASTGDSSPRTTELLNEILPEVRAQALRCQNGLCKRVGPTHENFQERTAADSEIRNQEPAISNPQATDPSQQEVIQNLIRASNTLPAGSTEDGTVGEALTATVAIKVSLTKWGKKRLRKSRKKVKVAQQNSIWRSLVKFTSTQGNVPAGKDG</sequence>
<comment type="caution">
    <text evidence="1">The sequence shown here is derived from an EMBL/GenBank/DDBJ whole genome shotgun (WGS) entry which is preliminary data.</text>
</comment>
<evidence type="ECO:0000313" key="1">
    <source>
        <dbReference type="EMBL" id="KAJ1208885.1"/>
    </source>
</evidence>
<evidence type="ECO:0000313" key="2">
    <source>
        <dbReference type="Proteomes" id="UP001066276"/>
    </source>
</evidence>
<name>A0AAV7W7M4_PLEWA</name>
<gene>
    <name evidence="1" type="ORF">NDU88_004268</name>
</gene>
<accession>A0AAV7W7M4</accession>
<proteinExistence type="predicted"/>
<reference evidence="1" key="1">
    <citation type="journal article" date="2022" name="bioRxiv">
        <title>Sequencing and chromosome-scale assembly of the giantPleurodeles waltlgenome.</title>
        <authorList>
            <person name="Brown T."/>
            <person name="Elewa A."/>
            <person name="Iarovenko S."/>
            <person name="Subramanian E."/>
            <person name="Araus A.J."/>
            <person name="Petzold A."/>
            <person name="Susuki M."/>
            <person name="Suzuki K.-i.T."/>
            <person name="Hayashi T."/>
            <person name="Toyoda A."/>
            <person name="Oliveira C."/>
            <person name="Osipova E."/>
            <person name="Leigh N.D."/>
            <person name="Simon A."/>
            <person name="Yun M.H."/>
        </authorList>
    </citation>
    <scope>NUCLEOTIDE SEQUENCE</scope>
    <source>
        <strain evidence="1">20211129_DDA</strain>
        <tissue evidence="1">Liver</tissue>
    </source>
</reference>
<organism evidence="1 2">
    <name type="scientific">Pleurodeles waltl</name>
    <name type="common">Iberian ribbed newt</name>
    <dbReference type="NCBI Taxonomy" id="8319"/>
    <lineage>
        <taxon>Eukaryota</taxon>
        <taxon>Metazoa</taxon>
        <taxon>Chordata</taxon>
        <taxon>Craniata</taxon>
        <taxon>Vertebrata</taxon>
        <taxon>Euteleostomi</taxon>
        <taxon>Amphibia</taxon>
        <taxon>Batrachia</taxon>
        <taxon>Caudata</taxon>
        <taxon>Salamandroidea</taxon>
        <taxon>Salamandridae</taxon>
        <taxon>Pleurodelinae</taxon>
        <taxon>Pleurodeles</taxon>
    </lineage>
</organism>
<keyword evidence="2" id="KW-1185">Reference proteome</keyword>
<dbReference type="AlphaFoldDB" id="A0AAV7W7M4"/>